<gene>
    <name evidence="1" type="ORF">ACFFIX_09465</name>
</gene>
<comment type="caution">
    <text evidence="1">The sequence shown here is derived from an EMBL/GenBank/DDBJ whole genome shotgun (WGS) entry which is preliminary data.</text>
</comment>
<organism evidence="1 2">
    <name type="scientific">Metabacillus herbersteinensis</name>
    <dbReference type="NCBI Taxonomy" id="283816"/>
    <lineage>
        <taxon>Bacteria</taxon>
        <taxon>Bacillati</taxon>
        <taxon>Bacillota</taxon>
        <taxon>Bacilli</taxon>
        <taxon>Bacillales</taxon>
        <taxon>Bacillaceae</taxon>
        <taxon>Metabacillus</taxon>
    </lineage>
</organism>
<evidence type="ECO:0000313" key="2">
    <source>
        <dbReference type="Proteomes" id="UP001589854"/>
    </source>
</evidence>
<accession>A0ABV6GDC9</accession>
<evidence type="ECO:0000313" key="1">
    <source>
        <dbReference type="EMBL" id="MFC0271683.1"/>
    </source>
</evidence>
<sequence>MDQINHTGLISGFNELKQLEMSVKAAQKMVGSATMSLDPEALQDAEKALDDAREQYNSSLQSQTGVDQQFLSTQQELLSQCEHQLNEAKQ</sequence>
<dbReference type="RefSeq" id="WP_378933008.1">
    <property type="nucleotide sequence ID" value="NZ_JBHLVO010000005.1"/>
</dbReference>
<proteinExistence type="predicted"/>
<reference evidence="1 2" key="1">
    <citation type="submission" date="2024-09" db="EMBL/GenBank/DDBJ databases">
        <authorList>
            <person name="Sun Q."/>
            <person name="Mori K."/>
        </authorList>
    </citation>
    <scope>NUCLEOTIDE SEQUENCE [LARGE SCALE GENOMIC DNA]</scope>
    <source>
        <strain evidence="1 2">CCM 7228</strain>
    </source>
</reference>
<keyword evidence="2" id="KW-1185">Reference proteome</keyword>
<name>A0ABV6GDC9_9BACI</name>
<dbReference type="Pfam" id="PF10819">
    <property type="entry name" value="DUF2564"/>
    <property type="match status" value="1"/>
</dbReference>
<protein>
    <submittedName>
        <fullName evidence="1">DUF2564 family protein</fullName>
    </submittedName>
</protein>
<dbReference type="Proteomes" id="UP001589854">
    <property type="component" value="Unassembled WGS sequence"/>
</dbReference>
<dbReference type="EMBL" id="JBHLVO010000005">
    <property type="protein sequence ID" value="MFC0271683.1"/>
    <property type="molecule type" value="Genomic_DNA"/>
</dbReference>
<dbReference type="InterPro" id="IPR020314">
    <property type="entry name" value="Uncharacterised_YpzA"/>
</dbReference>